<gene>
    <name evidence="3" type="ORF">SPIL2461_LOCUS5300</name>
</gene>
<organism evidence="3 4">
    <name type="scientific">Symbiodinium pilosum</name>
    <name type="common">Dinoflagellate</name>
    <dbReference type="NCBI Taxonomy" id="2952"/>
    <lineage>
        <taxon>Eukaryota</taxon>
        <taxon>Sar</taxon>
        <taxon>Alveolata</taxon>
        <taxon>Dinophyceae</taxon>
        <taxon>Suessiales</taxon>
        <taxon>Symbiodiniaceae</taxon>
        <taxon>Symbiodinium</taxon>
    </lineage>
</organism>
<feature type="region of interest" description="Disordered" evidence="2">
    <location>
        <begin position="676"/>
        <end position="739"/>
    </location>
</feature>
<keyword evidence="4" id="KW-1185">Reference proteome</keyword>
<feature type="non-terminal residue" evidence="3">
    <location>
        <position position="866"/>
    </location>
</feature>
<feature type="region of interest" description="Disordered" evidence="2">
    <location>
        <begin position="367"/>
        <end position="397"/>
    </location>
</feature>
<evidence type="ECO:0000256" key="2">
    <source>
        <dbReference type="SAM" id="MobiDB-lite"/>
    </source>
</evidence>
<evidence type="ECO:0000313" key="4">
    <source>
        <dbReference type="Proteomes" id="UP000649617"/>
    </source>
</evidence>
<dbReference type="Proteomes" id="UP000649617">
    <property type="component" value="Unassembled WGS sequence"/>
</dbReference>
<accession>A0A812MGW8</accession>
<name>A0A812MGW8_SYMPI</name>
<dbReference type="EMBL" id="CAJNIZ010007425">
    <property type="protein sequence ID" value="CAE7257862.1"/>
    <property type="molecule type" value="Genomic_DNA"/>
</dbReference>
<feature type="compositionally biased region" description="Low complexity" evidence="2">
    <location>
        <begin position="676"/>
        <end position="687"/>
    </location>
</feature>
<evidence type="ECO:0000313" key="3">
    <source>
        <dbReference type="EMBL" id="CAE7257862.1"/>
    </source>
</evidence>
<evidence type="ECO:0000256" key="1">
    <source>
        <dbReference type="SAM" id="Coils"/>
    </source>
</evidence>
<dbReference type="OrthoDB" id="445431at2759"/>
<feature type="compositionally biased region" description="Pro residues" evidence="2">
    <location>
        <begin position="690"/>
        <end position="699"/>
    </location>
</feature>
<comment type="caution">
    <text evidence="3">The sequence shown here is derived from an EMBL/GenBank/DDBJ whole genome shotgun (WGS) entry which is preliminary data.</text>
</comment>
<feature type="compositionally biased region" description="Pro residues" evidence="2">
    <location>
        <begin position="708"/>
        <end position="728"/>
    </location>
</feature>
<keyword evidence="1" id="KW-0175">Coiled coil</keyword>
<dbReference type="AlphaFoldDB" id="A0A812MGW8"/>
<protein>
    <submittedName>
        <fullName evidence="3">Uncharacterized protein</fullName>
    </submittedName>
</protein>
<feature type="compositionally biased region" description="Acidic residues" evidence="2">
    <location>
        <begin position="367"/>
        <end position="388"/>
    </location>
</feature>
<feature type="coiled-coil region" evidence="1">
    <location>
        <begin position="338"/>
        <end position="365"/>
    </location>
</feature>
<proteinExistence type="predicted"/>
<reference evidence="3" key="1">
    <citation type="submission" date="2021-02" db="EMBL/GenBank/DDBJ databases">
        <authorList>
            <person name="Dougan E. K."/>
            <person name="Rhodes N."/>
            <person name="Thang M."/>
            <person name="Chan C."/>
        </authorList>
    </citation>
    <scope>NUCLEOTIDE SEQUENCE</scope>
</reference>
<sequence length="866" mass="93962">AQKLKPDDAIKVLQLARDMKEDGKEIGESILKNQLCAPMVVKASWHKAMLKQFGEVCRSSAAMARVISSLESKSGLGKICSCMASNVPLHGVSDENIGISECRVLFKEFQRLKSGGKPGTETTAEAEQPQEAQDMAVELETLGADENMATSVPEVAMATTVVESEEDNAAREGMLRQMDRIHRFSGPDAISSLQKSVKSYLNTTTRTCFLIDTPTSRPKVATEFVDAIKGIVAASNLTSFSIVVTCAGRLDYMSTLRDKLALSFPQAEPFVTILTTGSEVQSQKRKTKFALVLHHCPPKQVPTVPTSILAMKGKARAWEGLRMRCLSLSCPLRSTADKALAQGKIDEENKKKEELRNMIALQKMELNGDDCAEPDDNEEAMSEEEDPGESAGQGHDEGKRDFIVELFTFTRSMSYYTPILEQLLVVAGSGSSVSAVLLGQETFVATPSASEHAAAHGLKIQEDMLFNHSRRSMAGMAGSLKRPLNNALQLIEGGRVSDDSPWDMAELQADPADNFAGVNILCGSLDVRVPLLLQKELSEHRLSLEFHEQFGRGDLQGDCREVHFNGDIDGFSQNARPFISVRWSGDWVKVENVCHGGDRVPLYCVLLGAARLSLVVRTHNGSGVAKSSPLCLNYGLHFDLEAAKAQQAVETDDRVKRFRGALDAVLAKSAQAASQRETASASATASAVGPPKPDAPSAPAPAKLQPVVPMPKAPAPPAVPTPAPAPKEQPPDEVKPSVGTAGETVLATGVTNHNLTFSVDFDAKHFVLSMPDTSNRKLPPRIAALDVNCARAFCEITCHVQDCLLVLRTCLLVLREAVLNQCEKSDPEAFCIESSKEYVFEYKSKDRYGYSRQCAISTLQIELTCV</sequence>